<feature type="compositionally biased region" description="Polar residues" evidence="1">
    <location>
        <begin position="51"/>
        <end position="64"/>
    </location>
</feature>
<proteinExistence type="predicted"/>
<feature type="region of interest" description="Disordered" evidence="1">
    <location>
        <begin position="16"/>
        <end position="64"/>
    </location>
</feature>
<gene>
    <name evidence="2" type="ORF">SPSK_05650</name>
</gene>
<organism evidence="2 3">
    <name type="scientific">Sporothrix schenckii 1099-18</name>
    <dbReference type="NCBI Taxonomy" id="1397361"/>
    <lineage>
        <taxon>Eukaryota</taxon>
        <taxon>Fungi</taxon>
        <taxon>Dikarya</taxon>
        <taxon>Ascomycota</taxon>
        <taxon>Pezizomycotina</taxon>
        <taxon>Sordariomycetes</taxon>
        <taxon>Sordariomycetidae</taxon>
        <taxon>Ophiostomatales</taxon>
        <taxon>Ophiostomataceae</taxon>
        <taxon>Sporothrix</taxon>
    </lineage>
</organism>
<evidence type="ECO:0000313" key="2">
    <source>
        <dbReference type="EMBL" id="KJR80892.1"/>
    </source>
</evidence>
<evidence type="ECO:0000256" key="1">
    <source>
        <dbReference type="SAM" id="MobiDB-lite"/>
    </source>
</evidence>
<reference evidence="2 3" key="2">
    <citation type="journal article" date="2015" name="Eukaryot. Cell">
        <title>Asexual propagation of a virulent clone complex in a human and feline outbreak of sporotrichosis.</title>
        <authorList>
            <person name="Teixeira Mde M."/>
            <person name="Rodrigues A.M."/>
            <person name="Tsui C.K."/>
            <person name="de Almeida L.G."/>
            <person name="Van Diepeningen A.D."/>
            <person name="van den Ende B.G."/>
            <person name="Fernandes G.F."/>
            <person name="Kano R."/>
            <person name="Hamelin R.C."/>
            <person name="Lopes-Bezerra L.M."/>
            <person name="Vasconcelos A.T."/>
            <person name="de Hoog S."/>
            <person name="de Camargo Z.P."/>
            <person name="Felipe M.S."/>
        </authorList>
    </citation>
    <scope>NUCLEOTIDE SEQUENCE [LARGE SCALE GENOMIC DNA]</scope>
    <source>
        <strain evidence="2 3">1099-18</strain>
    </source>
</reference>
<sequence>MKSPACFGALDIDSRRWRQPHKQQRSECTAVPTQKKQKQISKTSGRDVALPQNTPVLNGGDTSASVGMSECRNVGVQEARGAWRTRKTMAALAFTIPHRTGSFLKGGIPLSGEKRRWEGRESFVSFVLRTRMSPTSCLLSFLVNVKDK</sequence>
<dbReference type="GeneID" id="27667669"/>
<name>A0A0F2LTT5_SPOSC</name>
<dbReference type="EMBL" id="AXCR01000012">
    <property type="protein sequence ID" value="KJR80892.1"/>
    <property type="molecule type" value="Genomic_DNA"/>
</dbReference>
<dbReference type="RefSeq" id="XP_016583568.1">
    <property type="nucleotide sequence ID" value="XM_016732392.1"/>
</dbReference>
<dbReference type="Proteomes" id="UP000033710">
    <property type="component" value="Unassembled WGS sequence"/>
</dbReference>
<accession>A0A0F2LTT5</accession>
<dbReference type="KEGG" id="ssck:SPSK_05650"/>
<protein>
    <submittedName>
        <fullName evidence="2">Uncharacterized protein</fullName>
    </submittedName>
</protein>
<dbReference type="VEuPathDB" id="FungiDB:SPSK_05650"/>
<evidence type="ECO:0000313" key="3">
    <source>
        <dbReference type="Proteomes" id="UP000033710"/>
    </source>
</evidence>
<reference evidence="2 3" key="1">
    <citation type="journal article" date="2014" name="BMC Genomics">
        <title>Comparative genomics of the major fungal agents of human and animal Sporotrichosis: Sporothrix schenckii and Sporothrix brasiliensis.</title>
        <authorList>
            <person name="Teixeira M.M."/>
            <person name="de Almeida L.G."/>
            <person name="Kubitschek-Barreira P."/>
            <person name="Alves F.L."/>
            <person name="Kioshima E.S."/>
            <person name="Abadio A.K."/>
            <person name="Fernandes L."/>
            <person name="Derengowski L.S."/>
            <person name="Ferreira K.S."/>
            <person name="Souza R.C."/>
            <person name="Ruiz J.C."/>
            <person name="de Andrade N.C."/>
            <person name="Paes H.C."/>
            <person name="Nicola A.M."/>
            <person name="Albuquerque P."/>
            <person name="Gerber A.L."/>
            <person name="Martins V.P."/>
            <person name="Peconick L.D."/>
            <person name="Neto A.V."/>
            <person name="Chaucanez C.B."/>
            <person name="Silva P.A."/>
            <person name="Cunha O.L."/>
            <person name="de Oliveira F.F."/>
            <person name="dos Santos T.C."/>
            <person name="Barros A.L."/>
            <person name="Soares M.A."/>
            <person name="de Oliveira L.M."/>
            <person name="Marini M.M."/>
            <person name="Villalobos-Duno H."/>
            <person name="Cunha M.M."/>
            <person name="de Hoog S."/>
            <person name="da Silveira J.F."/>
            <person name="Henrissat B."/>
            <person name="Nino-Vega G.A."/>
            <person name="Cisalpino P.S."/>
            <person name="Mora-Montes H.M."/>
            <person name="Almeida S.R."/>
            <person name="Stajich J.E."/>
            <person name="Lopes-Bezerra L.M."/>
            <person name="Vasconcelos A.T."/>
            <person name="Felipe M.S."/>
        </authorList>
    </citation>
    <scope>NUCLEOTIDE SEQUENCE [LARGE SCALE GENOMIC DNA]</scope>
    <source>
        <strain evidence="2 3">1099-18</strain>
    </source>
</reference>
<comment type="caution">
    <text evidence="2">The sequence shown here is derived from an EMBL/GenBank/DDBJ whole genome shotgun (WGS) entry which is preliminary data.</text>
</comment>
<dbReference type="AlphaFoldDB" id="A0A0F2LTT5"/>